<dbReference type="PANTHER" id="PTHR11530:SF11">
    <property type="entry name" value="D-ASPARTATE OXIDASE"/>
    <property type="match status" value="1"/>
</dbReference>
<proteinExistence type="inferred from homology"/>
<keyword evidence="4 9" id="KW-0274">FAD</keyword>
<dbReference type="PIRSF" id="PIRSF000189">
    <property type="entry name" value="D-aa_oxidase"/>
    <property type="match status" value="1"/>
</dbReference>
<keyword evidence="3" id="KW-0285">Flavoprotein</keyword>
<evidence type="ECO:0000256" key="9">
    <source>
        <dbReference type="PIRSR" id="PIRSR000189-1"/>
    </source>
</evidence>
<keyword evidence="12" id="KW-1185">Reference proteome</keyword>
<dbReference type="GO" id="GO:0003884">
    <property type="term" value="F:D-amino-acid oxidase activity"/>
    <property type="evidence" value="ECO:0007669"/>
    <property type="project" value="UniProtKB-EC"/>
</dbReference>
<dbReference type="Gene3D" id="3.40.50.720">
    <property type="entry name" value="NAD(P)-binding Rossmann-like Domain"/>
    <property type="match status" value="1"/>
</dbReference>
<comment type="cofactor">
    <cofactor evidence="1 9">
        <name>FAD</name>
        <dbReference type="ChEBI" id="CHEBI:57692"/>
    </cofactor>
</comment>
<dbReference type="Gene3D" id="3.30.9.10">
    <property type="entry name" value="D-Amino Acid Oxidase, subunit A, domain 2"/>
    <property type="match status" value="1"/>
</dbReference>
<dbReference type="EMBL" id="QJKF01000005">
    <property type="protein sequence ID" value="PXX63860.1"/>
    <property type="molecule type" value="Genomic_DNA"/>
</dbReference>
<dbReference type="GO" id="GO:0005737">
    <property type="term" value="C:cytoplasm"/>
    <property type="evidence" value="ECO:0007669"/>
    <property type="project" value="TreeGrafter"/>
</dbReference>
<organism evidence="11 12">
    <name type="scientific">Nocardia tenerifensis</name>
    <dbReference type="NCBI Taxonomy" id="228006"/>
    <lineage>
        <taxon>Bacteria</taxon>
        <taxon>Bacillati</taxon>
        <taxon>Actinomycetota</taxon>
        <taxon>Actinomycetes</taxon>
        <taxon>Mycobacteriales</taxon>
        <taxon>Nocardiaceae</taxon>
        <taxon>Nocardia</taxon>
    </lineage>
</organism>
<dbReference type="Proteomes" id="UP000247569">
    <property type="component" value="Unassembled WGS sequence"/>
</dbReference>
<evidence type="ECO:0000256" key="1">
    <source>
        <dbReference type="ARBA" id="ARBA00001974"/>
    </source>
</evidence>
<evidence type="ECO:0000256" key="2">
    <source>
        <dbReference type="ARBA" id="ARBA00006730"/>
    </source>
</evidence>
<evidence type="ECO:0000256" key="8">
    <source>
        <dbReference type="ARBA" id="ARBA00049547"/>
    </source>
</evidence>
<feature type="binding site" evidence="9">
    <location>
        <position position="157"/>
    </location>
    <ligand>
        <name>FAD</name>
        <dbReference type="ChEBI" id="CHEBI:57692"/>
    </ligand>
</feature>
<feature type="binding site" evidence="9">
    <location>
        <begin position="46"/>
        <end position="47"/>
    </location>
    <ligand>
        <name>FAD</name>
        <dbReference type="ChEBI" id="CHEBI:57692"/>
    </ligand>
</feature>
<evidence type="ECO:0000313" key="12">
    <source>
        <dbReference type="Proteomes" id="UP000247569"/>
    </source>
</evidence>
<evidence type="ECO:0000256" key="6">
    <source>
        <dbReference type="ARBA" id="ARBA00039101"/>
    </source>
</evidence>
<evidence type="ECO:0000259" key="10">
    <source>
        <dbReference type="Pfam" id="PF01266"/>
    </source>
</evidence>
<evidence type="ECO:0000256" key="4">
    <source>
        <dbReference type="ARBA" id="ARBA00022827"/>
    </source>
</evidence>
<name>A0A318K407_9NOCA</name>
<keyword evidence="5" id="KW-0560">Oxidoreductase</keyword>
<comment type="similarity">
    <text evidence="2">Belongs to the DAMOX/DASOX family.</text>
</comment>
<sequence length="317" mass="34417">MSTVATMAKDVLVLGAGVIGLTTAVCLAEEGHRVRVWAERPPARTTSAVASGLWGPGTTPRDSAWSKVTFGEFSALADDPASGLHFERGLQVSRVWSEPPWWVHDFVDVEMCAPDELPEGMLIGFWCTAPLIDLPRYLRYLTDRLAAHGVEIEERTVRDLAEATAAAPVVVNCTGVAAGKLAADEDVRPVRGQHVIVRNPGLSDFYVELGGEHEWAGYFPHGDRLILGGVRQHGQWSLDPDPEVAEQILRRCIAVEPKLADAEVVGHEVGLRPGRTEARLEEERIGESRVVHNYGHDGLGVSLSWGSAREVAGMLAD</sequence>
<evidence type="ECO:0000256" key="7">
    <source>
        <dbReference type="ARBA" id="ARBA00039751"/>
    </source>
</evidence>
<dbReference type="GO" id="GO:0019478">
    <property type="term" value="P:D-amino acid catabolic process"/>
    <property type="evidence" value="ECO:0007669"/>
    <property type="project" value="TreeGrafter"/>
</dbReference>
<dbReference type="SUPFAM" id="SSF51971">
    <property type="entry name" value="Nucleotide-binding domain"/>
    <property type="match status" value="1"/>
</dbReference>
<comment type="caution">
    <text evidence="11">The sequence shown here is derived from an EMBL/GenBank/DDBJ whole genome shotgun (WGS) entry which is preliminary data.</text>
</comment>
<dbReference type="InterPro" id="IPR006076">
    <property type="entry name" value="FAD-dep_OxRdtase"/>
</dbReference>
<accession>A0A318K407</accession>
<dbReference type="SUPFAM" id="SSF54373">
    <property type="entry name" value="FAD-linked reductases, C-terminal domain"/>
    <property type="match status" value="1"/>
</dbReference>
<dbReference type="AlphaFoldDB" id="A0A318K407"/>
<dbReference type="Pfam" id="PF01266">
    <property type="entry name" value="DAO"/>
    <property type="match status" value="1"/>
</dbReference>
<comment type="catalytic activity">
    <reaction evidence="8">
        <text>a D-alpha-amino acid + O2 + H2O = a 2-oxocarboxylate + H2O2 + NH4(+)</text>
        <dbReference type="Rhea" id="RHEA:21816"/>
        <dbReference type="ChEBI" id="CHEBI:15377"/>
        <dbReference type="ChEBI" id="CHEBI:15379"/>
        <dbReference type="ChEBI" id="CHEBI:16240"/>
        <dbReference type="ChEBI" id="CHEBI:28938"/>
        <dbReference type="ChEBI" id="CHEBI:35179"/>
        <dbReference type="ChEBI" id="CHEBI:59871"/>
        <dbReference type="EC" id="1.4.3.3"/>
    </reaction>
    <physiologicalReaction direction="left-to-right" evidence="8">
        <dbReference type="Rhea" id="RHEA:21817"/>
    </physiologicalReaction>
</comment>
<evidence type="ECO:0000313" key="11">
    <source>
        <dbReference type="EMBL" id="PXX63860.1"/>
    </source>
</evidence>
<reference evidence="11 12" key="1">
    <citation type="submission" date="2018-05" db="EMBL/GenBank/DDBJ databases">
        <title>Genomic Encyclopedia of Type Strains, Phase IV (KMG-IV): sequencing the most valuable type-strain genomes for metagenomic binning, comparative biology and taxonomic classification.</title>
        <authorList>
            <person name="Goeker M."/>
        </authorList>
    </citation>
    <scope>NUCLEOTIDE SEQUENCE [LARGE SCALE GENOMIC DNA]</scope>
    <source>
        <strain evidence="11 12">DSM 44704</strain>
    </source>
</reference>
<gene>
    <name evidence="11" type="ORF">DFR70_10540</name>
</gene>
<protein>
    <recommendedName>
        <fullName evidence="7">D-amino-acid oxidase</fullName>
        <ecNumber evidence="6">1.4.3.3</ecNumber>
    </recommendedName>
</protein>
<dbReference type="InterPro" id="IPR023209">
    <property type="entry name" value="DAO"/>
</dbReference>
<dbReference type="GO" id="GO:0071949">
    <property type="term" value="F:FAD binding"/>
    <property type="evidence" value="ECO:0007669"/>
    <property type="project" value="InterPro"/>
</dbReference>
<feature type="binding site" evidence="9">
    <location>
        <position position="298"/>
    </location>
    <ligand>
        <name>D-dopa</name>
        <dbReference type="ChEBI" id="CHEBI:149689"/>
    </ligand>
</feature>
<dbReference type="EC" id="1.4.3.3" evidence="6"/>
<dbReference type="PANTHER" id="PTHR11530">
    <property type="entry name" value="D-AMINO ACID OXIDASE"/>
    <property type="match status" value="1"/>
</dbReference>
<feature type="binding site" evidence="9">
    <location>
        <position position="272"/>
    </location>
    <ligand>
        <name>D-dopa</name>
        <dbReference type="ChEBI" id="CHEBI:149689"/>
    </ligand>
</feature>
<feature type="domain" description="FAD dependent oxidoreductase" evidence="10">
    <location>
        <begin position="10"/>
        <end position="312"/>
    </location>
</feature>
<evidence type="ECO:0000256" key="3">
    <source>
        <dbReference type="ARBA" id="ARBA00022630"/>
    </source>
</evidence>
<evidence type="ECO:0000256" key="5">
    <source>
        <dbReference type="ARBA" id="ARBA00023002"/>
    </source>
</evidence>
<feature type="binding site" evidence="9">
    <location>
        <position position="174"/>
    </location>
    <ligand>
        <name>FAD</name>
        <dbReference type="ChEBI" id="CHEBI:57692"/>
    </ligand>
</feature>